<dbReference type="CDD" id="cd06450">
    <property type="entry name" value="DOPA_deC_like"/>
    <property type="match status" value="1"/>
</dbReference>
<keyword evidence="3" id="KW-0210">Decarboxylase</keyword>
<organism evidence="8 9">
    <name type="scientific">Jatrophihabitans endophyticus</name>
    <dbReference type="NCBI Taxonomy" id="1206085"/>
    <lineage>
        <taxon>Bacteria</taxon>
        <taxon>Bacillati</taxon>
        <taxon>Actinomycetota</taxon>
        <taxon>Actinomycetes</taxon>
        <taxon>Jatrophihabitantales</taxon>
        <taxon>Jatrophihabitantaceae</taxon>
        <taxon>Jatrophihabitans</taxon>
    </lineage>
</organism>
<evidence type="ECO:0000256" key="4">
    <source>
        <dbReference type="ARBA" id="ARBA00022898"/>
    </source>
</evidence>
<keyword evidence="9" id="KW-1185">Reference proteome</keyword>
<dbReference type="GO" id="GO:0006520">
    <property type="term" value="P:amino acid metabolic process"/>
    <property type="evidence" value="ECO:0007669"/>
    <property type="project" value="InterPro"/>
</dbReference>
<comment type="cofactor">
    <cofactor evidence="1 6 7">
        <name>pyridoxal 5'-phosphate</name>
        <dbReference type="ChEBI" id="CHEBI:597326"/>
    </cofactor>
</comment>
<evidence type="ECO:0000256" key="5">
    <source>
        <dbReference type="ARBA" id="ARBA00023239"/>
    </source>
</evidence>
<dbReference type="GO" id="GO:0019752">
    <property type="term" value="P:carboxylic acid metabolic process"/>
    <property type="evidence" value="ECO:0007669"/>
    <property type="project" value="InterPro"/>
</dbReference>
<dbReference type="OrthoDB" id="3335676at2"/>
<evidence type="ECO:0000313" key="9">
    <source>
        <dbReference type="Proteomes" id="UP000186132"/>
    </source>
</evidence>
<dbReference type="GO" id="GO:0004058">
    <property type="term" value="F:aromatic-L-amino-acid decarboxylase activity"/>
    <property type="evidence" value="ECO:0007669"/>
    <property type="project" value="UniProtKB-ARBA"/>
</dbReference>
<dbReference type="PANTHER" id="PTHR45677">
    <property type="entry name" value="GLUTAMATE DECARBOXYLASE-RELATED"/>
    <property type="match status" value="1"/>
</dbReference>
<name>A0A1M5SVB3_9ACTN</name>
<protein>
    <submittedName>
        <fullName evidence="8">L-2,4-diaminobutyrate decarboxylase</fullName>
    </submittedName>
</protein>
<dbReference type="InterPro" id="IPR010977">
    <property type="entry name" value="Aromatic_deC"/>
</dbReference>
<sequence length="478" mass="50675">MSSQPAPLLDGTAATAYAAAITAARDEVVTRLQTVERPFTGVAAAELRKRIADVDLDAPLSSSAAVLAEVGELYLHDAVWFHHPRYLAHLNCPVAVPAVAADVLASAVNSSLDTWDQSAGATYIERRLVGWTAARLGLGDRADGVFTSGGSQSNLQALLIARENAGGTDLSRLRVLVSADGHFSVAKSARLLGLGPDAVVEVAVDEGHRMRPDDLERRLLDLRAYGLVPMAVVATAGTTDFGAIDPLADVAAVAHRHATWLHVDAAYGGGLLTSTRHRDLLAGIEAADSVTVDYHKTFFQPVASSVVLVRDAVTLRHVAWHADYLNPADADPDDRPNQVDKSLQTTRRFDALKLWCTLRELGPDRIGAMLDTVVDLATATGELLADDPDFALAAVPSLSTVVFRYTRDGVPDAVLDDVNTAARAALLASGEGVVASTTVAGRVHLKVTLLNPATSLDDVRFVVDRLREYAADELAVAA</sequence>
<dbReference type="STRING" id="1206085.SAMN05443575_3832"/>
<dbReference type="InterPro" id="IPR015424">
    <property type="entry name" value="PyrdxlP-dep_Trfase"/>
</dbReference>
<proteinExistence type="inferred from homology"/>
<accession>A0A1M5SVB3</accession>
<comment type="similarity">
    <text evidence="2 7">Belongs to the group II decarboxylase family.</text>
</comment>
<evidence type="ECO:0000256" key="3">
    <source>
        <dbReference type="ARBA" id="ARBA00022793"/>
    </source>
</evidence>
<dbReference type="PRINTS" id="PR00800">
    <property type="entry name" value="YHDCRBOXLASE"/>
</dbReference>
<dbReference type="InterPro" id="IPR002129">
    <property type="entry name" value="PyrdxlP-dep_de-COase"/>
</dbReference>
<dbReference type="InterPro" id="IPR015422">
    <property type="entry name" value="PyrdxlP-dep_Trfase_small"/>
</dbReference>
<dbReference type="PANTHER" id="PTHR45677:SF8">
    <property type="entry name" value="CYSTEINE SULFINIC ACID DECARBOXYLASE"/>
    <property type="match status" value="1"/>
</dbReference>
<dbReference type="Proteomes" id="UP000186132">
    <property type="component" value="Unassembled WGS sequence"/>
</dbReference>
<dbReference type="AlphaFoldDB" id="A0A1M5SVB3"/>
<dbReference type="Pfam" id="PF00282">
    <property type="entry name" value="Pyridoxal_deC"/>
    <property type="match status" value="1"/>
</dbReference>
<gene>
    <name evidence="8" type="ORF">SAMN05443575_3832</name>
</gene>
<keyword evidence="5 7" id="KW-0456">Lyase</keyword>
<dbReference type="Gene3D" id="3.40.640.10">
    <property type="entry name" value="Type I PLP-dependent aspartate aminotransferase-like (Major domain)"/>
    <property type="match status" value="1"/>
</dbReference>
<evidence type="ECO:0000256" key="2">
    <source>
        <dbReference type="ARBA" id="ARBA00009533"/>
    </source>
</evidence>
<evidence type="ECO:0000256" key="7">
    <source>
        <dbReference type="RuleBase" id="RU000382"/>
    </source>
</evidence>
<evidence type="ECO:0000256" key="1">
    <source>
        <dbReference type="ARBA" id="ARBA00001933"/>
    </source>
</evidence>
<reference evidence="8 9" key="1">
    <citation type="submission" date="2016-11" db="EMBL/GenBank/DDBJ databases">
        <authorList>
            <person name="Jaros S."/>
            <person name="Januszkiewicz K."/>
            <person name="Wedrychowicz H."/>
        </authorList>
    </citation>
    <scope>NUCLEOTIDE SEQUENCE [LARGE SCALE GENOMIC DNA]</scope>
    <source>
        <strain evidence="8 9">DSM 45627</strain>
    </source>
</reference>
<dbReference type="RefSeq" id="WP_073392036.1">
    <property type="nucleotide sequence ID" value="NZ_FQVU01000006.1"/>
</dbReference>
<dbReference type="SUPFAM" id="SSF53383">
    <property type="entry name" value="PLP-dependent transferases"/>
    <property type="match status" value="1"/>
</dbReference>
<dbReference type="Gene3D" id="1.20.1650.10">
    <property type="entry name" value="PLP-dependent transferases"/>
    <property type="match status" value="1"/>
</dbReference>
<evidence type="ECO:0000313" key="8">
    <source>
        <dbReference type="EMBL" id="SHH42429.1"/>
    </source>
</evidence>
<dbReference type="EMBL" id="FQVU01000006">
    <property type="protein sequence ID" value="SHH42429.1"/>
    <property type="molecule type" value="Genomic_DNA"/>
</dbReference>
<dbReference type="InterPro" id="IPR015421">
    <property type="entry name" value="PyrdxlP-dep_Trfase_major"/>
</dbReference>
<evidence type="ECO:0000256" key="6">
    <source>
        <dbReference type="PIRSR" id="PIRSR602129-50"/>
    </source>
</evidence>
<feature type="modified residue" description="N6-(pyridoxal phosphate)lysine" evidence="6">
    <location>
        <position position="296"/>
    </location>
</feature>
<dbReference type="GO" id="GO:0030170">
    <property type="term" value="F:pyridoxal phosphate binding"/>
    <property type="evidence" value="ECO:0007669"/>
    <property type="project" value="InterPro"/>
</dbReference>
<dbReference type="Gene3D" id="3.90.1150.10">
    <property type="entry name" value="Aspartate Aminotransferase, domain 1"/>
    <property type="match status" value="1"/>
</dbReference>
<dbReference type="GO" id="GO:0005737">
    <property type="term" value="C:cytoplasm"/>
    <property type="evidence" value="ECO:0007669"/>
    <property type="project" value="TreeGrafter"/>
</dbReference>
<keyword evidence="4 6" id="KW-0663">Pyridoxal phosphate</keyword>